<evidence type="ECO:0000256" key="1">
    <source>
        <dbReference type="SAM" id="MobiDB-lite"/>
    </source>
</evidence>
<dbReference type="EMBL" id="BTRK01000001">
    <property type="protein sequence ID" value="GMR30827.1"/>
    <property type="molecule type" value="Genomic_DNA"/>
</dbReference>
<reference evidence="3" key="1">
    <citation type="submission" date="2022-10" db="EMBL/GenBank/DDBJ databases">
        <title>Genome assembly of Pristionchus species.</title>
        <authorList>
            <person name="Yoshida K."/>
            <person name="Sommer R.J."/>
        </authorList>
    </citation>
    <scope>NUCLEOTIDE SEQUENCE [LARGE SCALE GENOMIC DNA]</scope>
    <source>
        <strain evidence="3">RS5460</strain>
    </source>
</reference>
<evidence type="ECO:0000313" key="2">
    <source>
        <dbReference type="EMBL" id="GMR30827.1"/>
    </source>
</evidence>
<feature type="region of interest" description="Disordered" evidence="1">
    <location>
        <begin position="257"/>
        <end position="276"/>
    </location>
</feature>
<protein>
    <submittedName>
        <fullName evidence="2">Uncharacterized protein</fullName>
    </submittedName>
</protein>
<name>A0AAN5C5K5_9BILA</name>
<dbReference type="Proteomes" id="UP001328107">
    <property type="component" value="Unassembled WGS sequence"/>
</dbReference>
<feature type="compositionally biased region" description="Basic and acidic residues" evidence="1">
    <location>
        <begin position="258"/>
        <end position="276"/>
    </location>
</feature>
<feature type="non-terminal residue" evidence="2">
    <location>
        <position position="276"/>
    </location>
</feature>
<evidence type="ECO:0000313" key="3">
    <source>
        <dbReference type="Proteomes" id="UP001328107"/>
    </source>
</evidence>
<feature type="compositionally biased region" description="Acidic residues" evidence="1">
    <location>
        <begin position="32"/>
        <end position="44"/>
    </location>
</feature>
<feature type="region of interest" description="Disordered" evidence="1">
    <location>
        <begin position="32"/>
        <end position="52"/>
    </location>
</feature>
<gene>
    <name evidence="2" type="ORF">PMAYCL1PPCAC_01022</name>
</gene>
<accession>A0AAN5C5K5</accession>
<sequence>MAVVWASACPRVRIRFLDGCVSLTRVARAADEVNDEDDGDETEQTDARDDRHDDGGALGLRFGLGVRLRLVFFALLENLLSRKVVRAENRVGDHFRVLEFDRRVLREREGGGRAVESVGARGVHFQVGGGQLSEVLSSRVEGAARRRFESPIDQLERRELLIREGEEPDEETPGLALGRMRRHLAVGEEGDLEGVRNLLIVLVVTFADDLGNVVDGEGDGLGRVIGRRDVQLGRDGLSGEDRARLIVRVFGGPLDGAGTRDSECEKQHGSELHGRF</sequence>
<dbReference type="AlphaFoldDB" id="A0AAN5C5K5"/>
<keyword evidence="3" id="KW-1185">Reference proteome</keyword>
<proteinExistence type="predicted"/>
<comment type="caution">
    <text evidence="2">The sequence shown here is derived from an EMBL/GenBank/DDBJ whole genome shotgun (WGS) entry which is preliminary data.</text>
</comment>
<organism evidence="2 3">
    <name type="scientific">Pristionchus mayeri</name>
    <dbReference type="NCBI Taxonomy" id="1317129"/>
    <lineage>
        <taxon>Eukaryota</taxon>
        <taxon>Metazoa</taxon>
        <taxon>Ecdysozoa</taxon>
        <taxon>Nematoda</taxon>
        <taxon>Chromadorea</taxon>
        <taxon>Rhabditida</taxon>
        <taxon>Rhabditina</taxon>
        <taxon>Diplogasteromorpha</taxon>
        <taxon>Diplogasteroidea</taxon>
        <taxon>Neodiplogasteridae</taxon>
        <taxon>Pristionchus</taxon>
    </lineage>
</organism>